<name>A0A1L7WP83_9HELO</name>
<sequence>MDAPQARQSSASIVPAVATLGVAEKWGLRPDLYRIMSNLWNSWLPLLLMPRRQIHARKSGLMSCVITIEAGVSRKPEAIRRKNALRVLHYFCDKKLQQTATRYHEPHLRLMLLYRPNSSWLPRQDSHYLIKIIFSHTDLAYHDGSPLFILPSRRTSLIRQPTKMAREPSFLNLERKYADKRTLQKCLFSALDVDAELDYPTRRTSPRATPIWRLRLQDKARAMSAETLGAIMTLSMWGHGFGSSKDLTTDMDGLENIINLKGGIKNIEDQYMLTRLAMFDASPPPIL</sequence>
<dbReference type="Proteomes" id="UP000184330">
    <property type="component" value="Unassembled WGS sequence"/>
</dbReference>
<dbReference type="EMBL" id="FJOG01000005">
    <property type="protein sequence ID" value="CZR54578.1"/>
    <property type="molecule type" value="Genomic_DNA"/>
</dbReference>
<proteinExistence type="predicted"/>
<dbReference type="AlphaFoldDB" id="A0A1L7WP83"/>
<keyword evidence="2" id="KW-1185">Reference proteome</keyword>
<protein>
    <submittedName>
        <fullName evidence="1">Uncharacterized protein</fullName>
    </submittedName>
</protein>
<accession>A0A1L7WP83</accession>
<evidence type="ECO:0000313" key="2">
    <source>
        <dbReference type="Proteomes" id="UP000184330"/>
    </source>
</evidence>
<dbReference type="OrthoDB" id="4158087at2759"/>
<organism evidence="1 2">
    <name type="scientific">Phialocephala subalpina</name>
    <dbReference type="NCBI Taxonomy" id="576137"/>
    <lineage>
        <taxon>Eukaryota</taxon>
        <taxon>Fungi</taxon>
        <taxon>Dikarya</taxon>
        <taxon>Ascomycota</taxon>
        <taxon>Pezizomycotina</taxon>
        <taxon>Leotiomycetes</taxon>
        <taxon>Helotiales</taxon>
        <taxon>Mollisiaceae</taxon>
        <taxon>Phialocephala</taxon>
        <taxon>Phialocephala fortinii species complex</taxon>
    </lineage>
</organism>
<reference evidence="1 2" key="1">
    <citation type="submission" date="2016-03" db="EMBL/GenBank/DDBJ databases">
        <authorList>
            <person name="Ploux O."/>
        </authorList>
    </citation>
    <scope>NUCLEOTIDE SEQUENCE [LARGE SCALE GENOMIC DNA]</scope>
    <source>
        <strain evidence="1 2">UAMH 11012</strain>
    </source>
</reference>
<gene>
    <name evidence="1" type="ORF">PAC_04462</name>
</gene>
<evidence type="ECO:0000313" key="1">
    <source>
        <dbReference type="EMBL" id="CZR54578.1"/>
    </source>
</evidence>